<proteinExistence type="predicted"/>
<dbReference type="KEGG" id="ppai:E1956_31345"/>
<dbReference type="Proteomes" id="UP000295727">
    <property type="component" value="Chromosome 3"/>
</dbReference>
<dbReference type="InterPro" id="IPR000073">
    <property type="entry name" value="AB_hydrolase_1"/>
</dbReference>
<evidence type="ECO:0000313" key="3">
    <source>
        <dbReference type="Proteomes" id="UP000295727"/>
    </source>
</evidence>
<dbReference type="AlphaFoldDB" id="A0A4P7CZ86"/>
<evidence type="ECO:0000313" key="2">
    <source>
        <dbReference type="EMBL" id="QBR01661.1"/>
    </source>
</evidence>
<dbReference type="GO" id="GO:0016787">
    <property type="term" value="F:hydrolase activity"/>
    <property type="evidence" value="ECO:0007669"/>
    <property type="project" value="UniProtKB-KW"/>
</dbReference>
<dbReference type="Gene3D" id="3.40.50.1820">
    <property type="entry name" value="alpha/beta hydrolase"/>
    <property type="match status" value="1"/>
</dbReference>
<gene>
    <name evidence="2" type="ORF">E1956_31345</name>
</gene>
<keyword evidence="3" id="KW-1185">Reference proteome</keyword>
<feature type="domain" description="AB hydrolase-1" evidence="1">
    <location>
        <begin position="29"/>
        <end position="141"/>
    </location>
</feature>
<name>A0A4P7CZ86_9BURK</name>
<accession>A0A4P7CZ86</accession>
<dbReference type="RefSeq" id="WP_134756548.1">
    <property type="nucleotide sequence ID" value="NZ_CP038150.1"/>
</dbReference>
<dbReference type="EMBL" id="CP038150">
    <property type="protein sequence ID" value="QBR01661.1"/>
    <property type="molecule type" value="Genomic_DNA"/>
</dbReference>
<sequence>MKKVTCDTLRTEGARGEIVWYVERRGNGPHVVLIPSGEGDCGSFDKVAENLASDFTVTTFDTPGFSRSVAGVNVDVSMVSLGHQVANLLSALAIEDAVIYGCSSAGLAALDLVSVYPKFVRRAVVHEAALPGDDRDAEIVKLAAMDDSGIAATCASLFENMMNEDPAAWRAIGEHFHQRLARNYPTWIRRYVAGPKHEPYDPGTLAGKPITWTIGGLFEVRLFFGNVQLAQRAGLDIGLLPCKHYPQVSIPGLLADHIRKASLLD</sequence>
<dbReference type="Pfam" id="PF00561">
    <property type="entry name" value="Abhydrolase_1"/>
    <property type="match status" value="1"/>
</dbReference>
<organism evidence="2 3">
    <name type="scientific">Paraburkholderia pallida</name>
    <dbReference type="NCBI Taxonomy" id="2547399"/>
    <lineage>
        <taxon>Bacteria</taxon>
        <taxon>Pseudomonadati</taxon>
        <taxon>Pseudomonadota</taxon>
        <taxon>Betaproteobacteria</taxon>
        <taxon>Burkholderiales</taxon>
        <taxon>Burkholderiaceae</taxon>
        <taxon>Paraburkholderia</taxon>
    </lineage>
</organism>
<keyword evidence="2" id="KW-0378">Hydrolase</keyword>
<protein>
    <submittedName>
        <fullName evidence="2">Alpha/beta fold hydrolase</fullName>
    </submittedName>
</protein>
<dbReference type="SUPFAM" id="SSF53474">
    <property type="entry name" value="alpha/beta-Hydrolases"/>
    <property type="match status" value="1"/>
</dbReference>
<dbReference type="OrthoDB" id="9780765at2"/>
<evidence type="ECO:0000259" key="1">
    <source>
        <dbReference type="Pfam" id="PF00561"/>
    </source>
</evidence>
<reference evidence="2 3" key="1">
    <citation type="submission" date="2019-03" db="EMBL/GenBank/DDBJ databases">
        <title>Paraburkholderia sp. 7MH5, isolated from subtropical forest soil.</title>
        <authorList>
            <person name="Gao Z.-H."/>
            <person name="Qiu L.-H."/>
        </authorList>
    </citation>
    <scope>NUCLEOTIDE SEQUENCE [LARGE SCALE GENOMIC DNA]</scope>
    <source>
        <strain evidence="2 3">7MH5</strain>
    </source>
</reference>
<dbReference type="InterPro" id="IPR029058">
    <property type="entry name" value="AB_hydrolase_fold"/>
</dbReference>